<dbReference type="GO" id="GO:0051536">
    <property type="term" value="F:iron-sulfur cluster binding"/>
    <property type="evidence" value="ECO:0007669"/>
    <property type="project" value="UniProtKB-KW"/>
</dbReference>
<dbReference type="InterPro" id="IPR058240">
    <property type="entry name" value="rSAM_sf"/>
</dbReference>
<dbReference type="PANTHER" id="PTHR11228">
    <property type="entry name" value="RADICAL SAM DOMAIN PROTEIN"/>
    <property type="match status" value="1"/>
</dbReference>
<evidence type="ECO:0000256" key="4">
    <source>
        <dbReference type="ARBA" id="ARBA00023004"/>
    </source>
</evidence>
<comment type="cofactor">
    <cofactor evidence="1">
        <name>[4Fe-4S] cluster</name>
        <dbReference type="ChEBI" id="CHEBI:49883"/>
    </cofactor>
</comment>
<organism evidence="6 7">
    <name type="scientific">Acinetobacter johnsonii</name>
    <dbReference type="NCBI Taxonomy" id="40214"/>
    <lineage>
        <taxon>Bacteria</taxon>
        <taxon>Pseudomonadati</taxon>
        <taxon>Pseudomonadota</taxon>
        <taxon>Gammaproteobacteria</taxon>
        <taxon>Moraxellales</taxon>
        <taxon>Moraxellaceae</taxon>
        <taxon>Acinetobacter</taxon>
    </lineage>
</organism>
<dbReference type="Gene3D" id="3.20.20.70">
    <property type="entry name" value="Aldolase class I"/>
    <property type="match status" value="1"/>
</dbReference>
<keyword evidence="4" id="KW-0408">Iron</keyword>
<protein>
    <submittedName>
        <fullName evidence="6">Molybdenum cofactor biosynthesis protein A</fullName>
    </submittedName>
</protein>
<keyword evidence="5" id="KW-0411">Iron-sulfur</keyword>
<dbReference type="PANTHER" id="PTHR11228:SF7">
    <property type="entry name" value="PQQA PEPTIDE CYCLASE"/>
    <property type="match status" value="1"/>
</dbReference>
<dbReference type="InterPro" id="IPR050377">
    <property type="entry name" value="Radical_SAM_PqqE_MftC-like"/>
</dbReference>
<evidence type="ECO:0000313" key="6">
    <source>
        <dbReference type="EMBL" id="SJX22191.1"/>
    </source>
</evidence>
<keyword evidence="2" id="KW-0949">S-adenosyl-L-methionine</keyword>
<evidence type="ECO:0000256" key="1">
    <source>
        <dbReference type="ARBA" id="ARBA00001966"/>
    </source>
</evidence>
<dbReference type="GO" id="GO:0003824">
    <property type="term" value="F:catalytic activity"/>
    <property type="evidence" value="ECO:0007669"/>
    <property type="project" value="InterPro"/>
</dbReference>
<dbReference type="AlphaFoldDB" id="A0A1R7QD74"/>
<dbReference type="CDD" id="cd01335">
    <property type="entry name" value="Radical_SAM"/>
    <property type="match status" value="1"/>
</dbReference>
<dbReference type="RefSeq" id="WP_087012616.1">
    <property type="nucleotide sequence ID" value="NZ_FUUY01000005.1"/>
</dbReference>
<reference evidence="6 7" key="1">
    <citation type="submission" date="2017-02" db="EMBL/GenBank/DDBJ databases">
        <authorList>
            <person name="Peterson S.W."/>
        </authorList>
    </citation>
    <scope>NUCLEOTIDE SEQUENCE [LARGE SCALE GENOMIC DNA]</scope>
    <source>
        <strain evidence="6">C6</strain>
    </source>
</reference>
<evidence type="ECO:0000256" key="5">
    <source>
        <dbReference type="ARBA" id="ARBA00023014"/>
    </source>
</evidence>
<dbReference type="EMBL" id="FUUY01000005">
    <property type="protein sequence ID" value="SJX22191.1"/>
    <property type="molecule type" value="Genomic_DNA"/>
</dbReference>
<gene>
    <name evidence="6" type="ORF">ACNJC6_01823</name>
</gene>
<keyword evidence="3" id="KW-0479">Metal-binding</keyword>
<proteinExistence type="predicted"/>
<dbReference type="SFLD" id="SFLDG01103">
    <property type="entry name" value="Uncharacterised_Radical_SAM_Su"/>
    <property type="match status" value="1"/>
</dbReference>
<evidence type="ECO:0000256" key="2">
    <source>
        <dbReference type="ARBA" id="ARBA00022691"/>
    </source>
</evidence>
<dbReference type="SFLD" id="SFLDS00029">
    <property type="entry name" value="Radical_SAM"/>
    <property type="match status" value="1"/>
</dbReference>
<dbReference type="NCBIfam" id="TIGR03977">
    <property type="entry name" value="rSAM_pair_HxsC"/>
    <property type="match status" value="1"/>
</dbReference>
<evidence type="ECO:0000256" key="3">
    <source>
        <dbReference type="ARBA" id="ARBA00022723"/>
    </source>
</evidence>
<evidence type="ECO:0000313" key="7">
    <source>
        <dbReference type="Proteomes" id="UP000196240"/>
    </source>
</evidence>
<sequence>MRKIKLDSVTKHIPQIFRVISLDNLDIEWLPNQSILVPVTNVQDVEIFERYIQAGLDNLYPIHSSDLLDRVGANNFFIPEQQALESNDVVTIDPYKKSLSVLLRASDTHHTLFLTNRCNNYCIMCSQPPTKHDDSWLVQQTLEIINNLSYEPMNIGLTGGEPLLLEKQLRLIIDTIHNKFTSTNIDVLTNGRLFSNPQIADSVLSNLDMKVNWLVPLYGHADLLHDFVVQQHSAFEETLEGLYVLQHYEQPIQLRIVLVKPVLENLIDLCTFIRTNLPFVNEVALIGCEPIGFALANKELSQVDIKDWWDQLSSAVDLLLSTKTRIVIMNIPLCCLPLDLWQYAEKSISDWKNTYDDVCNGCEIKADCCGLFTWYKSGWMPSTLSPVKLVDIMNT</sequence>
<dbReference type="SFLD" id="SFLDG01067">
    <property type="entry name" value="SPASM/twitch_domain_containing"/>
    <property type="match status" value="1"/>
</dbReference>
<dbReference type="InterPro" id="IPR013785">
    <property type="entry name" value="Aldolase_TIM"/>
</dbReference>
<dbReference type="InterPro" id="IPR024032">
    <property type="entry name" value="rSAM_paired_HxsC"/>
</dbReference>
<name>A0A1R7QD74_ACIJO</name>
<accession>A0A1R7QD74</accession>
<dbReference type="SUPFAM" id="SSF102114">
    <property type="entry name" value="Radical SAM enzymes"/>
    <property type="match status" value="1"/>
</dbReference>
<dbReference type="Proteomes" id="UP000196240">
    <property type="component" value="Unassembled WGS sequence"/>
</dbReference>
<dbReference type="InterPro" id="IPR007197">
    <property type="entry name" value="rSAM"/>
</dbReference>
<dbReference type="GO" id="GO:0046872">
    <property type="term" value="F:metal ion binding"/>
    <property type="evidence" value="ECO:0007669"/>
    <property type="project" value="UniProtKB-KW"/>
</dbReference>